<keyword evidence="1" id="KW-0732">Signal</keyword>
<proteinExistence type="predicted"/>
<evidence type="ECO:0000313" key="3">
    <source>
        <dbReference type="Proteomes" id="UP000232587"/>
    </source>
</evidence>
<organism evidence="2 3">
    <name type="scientific">Novosphingobium kunmingense</name>
    <dbReference type="NCBI Taxonomy" id="1211806"/>
    <lineage>
        <taxon>Bacteria</taxon>
        <taxon>Pseudomonadati</taxon>
        <taxon>Pseudomonadota</taxon>
        <taxon>Alphaproteobacteria</taxon>
        <taxon>Sphingomonadales</taxon>
        <taxon>Sphingomonadaceae</taxon>
        <taxon>Novosphingobium</taxon>
    </lineage>
</organism>
<sequence>MLDRVLALLMIAPVCLCAFPAVAEVNAEIAVAELHIGPGPEHLLIESALEAGSGLAHFGLKIDGGSETRTAFDLVQVQALWMPKVSKAATLAFGLRRGEDLVHASAGIEAALASWLDAEHYVFVSQRGDLTGSGKLTASFDLSERWRFEPRLALNWSAQVIAPEALGRGLTDLNASTRLRFNLSERADAYVGVVHERLLGGTADVARAQAATVHVTRGVIGFGLAI</sequence>
<comment type="caution">
    <text evidence="2">The sequence shown here is derived from an EMBL/GenBank/DDBJ whole genome shotgun (WGS) entry which is preliminary data.</text>
</comment>
<accession>A0A2N0HKX4</accession>
<feature type="chain" id="PRO_5014870867" evidence="1">
    <location>
        <begin position="24"/>
        <end position="226"/>
    </location>
</feature>
<gene>
    <name evidence="2" type="ORF">B0I00_1855</name>
</gene>
<dbReference type="EMBL" id="PHUF01000003">
    <property type="protein sequence ID" value="PKB19617.1"/>
    <property type="molecule type" value="Genomic_DNA"/>
</dbReference>
<dbReference type="GO" id="GO:0009279">
    <property type="term" value="C:cell outer membrane"/>
    <property type="evidence" value="ECO:0007669"/>
    <property type="project" value="InterPro"/>
</dbReference>
<evidence type="ECO:0000256" key="1">
    <source>
        <dbReference type="SAM" id="SignalP"/>
    </source>
</evidence>
<reference evidence="2 3" key="1">
    <citation type="submission" date="2017-11" db="EMBL/GenBank/DDBJ databases">
        <title>Genomic Encyclopedia of Type Strains, Phase III (KMG-III): the genomes of soil and plant-associated and newly described type strains.</title>
        <authorList>
            <person name="Whitman W."/>
        </authorList>
    </citation>
    <scope>NUCLEOTIDE SEQUENCE [LARGE SCALE GENOMIC DNA]</scope>
    <source>
        <strain evidence="2 3">CGMCC 1.12274</strain>
    </source>
</reference>
<dbReference type="GO" id="GO:0006878">
    <property type="term" value="P:intracellular copper ion homeostasis"/>
    <property type="evidence" value="ECO:0007669"/>
    <property type="project" value="InterPro"/>
</dbReference>
<protein>
    <submittedName>
        <fullName evidence="2">Copper resistance protein B</fullName>
    </submittedName>
</protein>
<dbReference type="AlphaFoldDB" id="A0A2N0HKX4"/>
<dbReference type="OrthoDB" id="7432560at2"/>
<name>A0A2N0HKX4_9SPHN</name>
<dbReference type="InterPro" id="IPR007939">
    <property type="entry name" value="Cu-R_B_prcur"/>
</dbReference>
<dbReference type="Proteomes" id="UP000232587">
    <property type="component" value="Unassembled WGS sequence"/>
</dbReference>
<evidence type="ECO:0000313" key="2">
    <source>
        <dbReference type="EMBL" id="PKB19617.1"/>
    </source>
</evidence>
<dbReference type="GO" id="GO:0005507">
    <property type="term" value="F:copper ion binding"/>
    <property type="evidence" value="ECO:0007669"/>
    <property type="project" value="InterPro"/>
</dbReference>
<keyword evidence="3" id="KW-1185">Reference proteome</keyword>
<dbReference type="Pfam" id="PF05275">
    <property type="entry name" value="CopB"/>
    <property type="match status" value="1"/>
</dbReference>
<feature type="signal peptide" evidence="1">
    <location>
        <begin position="1"/>
        <end position="23"/>
    </location>
</feature>